<gene>
    <name evidence="1" type="ORF">IG609_006920</name>
</gene>
<name>A0A9Q2I7C9_9GAMM</name>
<dbReference type="KEGG" id="pqu:IG609_006920"/>
<protein>
    <submittedName>
        <fullName evidence="1">Uncharacterized protein</fullName>
    </submittedName>
</protein>
<dbReference type="EMBL" id="CP065177">
    <property type="protein sequence ID" value="URG50243.1"/>
    <property type="molecule type" value="Genomic_DNA"/>
</dbReference>
<evidence type="ECO:0000313" key="2">
    <source>
        <dbReference type="Proteomes" id="UP000806577"/>
    </source>
</evidence>
<evidence type="ECO:0000313" key="1">
    <source>
        <dbReference type="EMBL" id="URG50243.1"/>
    </source>
</evidence>
<dbReference type="AlphaFoldDB" id="A0A9Q2I7C9"/>
<reference evidence="1 2" key="1">
    <citation type="journal article" date="2021" name="Int. J. Syst. Evol. Microbiol.">
        <title>&lt;i&gt;Pectobacterium quasiaquaticum&lt;/i&gt; sp. nov., isolated from waterways.</title>
        <authorList>
            <person name="Ben Moussa H."/>
            <person name="Pedron J."/>
            <person name="Bertrand C."/>
            <person name="Hecquet A."/>
            <person name="Barny M.A."/>
        </authorList>
    </citation>
    <scope>NUCLEOTIDE SEQUENCE [LARGE SCALE GENOMIC DNA]</scope>
    <source>
        <strain evidence="1 2">A477-S1-J17</strain>
    </source>
</reference>
<proteinExistence type="predicted"/>
<keyword evidence="2" id="KW-1185">Reference proteome</keyword>
<organism evidence="1 2">
    <name type="scientific">Pectobacterium quasiaquaticum</name>
    <dbReference type="NCBI Taxonomy" id="2774015"/>
    <lineage>
        <taxon>Bacteria</taxon>
        <taxon>Pseudomonadati</taxon>
        <taxon>Pseudomonadota</taxon>
        <taxon>Gammaproteobacteria</taxon>
        <taxon>Enterobacterales</taxon>
        <taxon>Pectobacteriaceae</taxon>
        <taxon>Pectobacterium</taxon>
    </lineage>
</organism>
<dbReference type="Proteomes" id="UP000806577">
    <property type="component" value="Chromosome"/>
</dbReference>
<sequence length="70" mass="8303">MFEHSKKSCEALILLGWDSAYNQIISKKLRESSFPFSLCAGCFTWEYVVFFWFIFSEVIVSYNHEALLMY</sequence>
<accession>A0A9Q2I7C9</accession>
<dbReference type="RefSeq" id="WP_193398459.1">
    <property type="nucleotide sequence ID" value="NZ_CP065177.1"/>
</dbReference>